<accession>A0ABS3A816</accession>
<protein>
    <submittedName>
        <fullName evidence="2">Uncharacterized protein</fullName>
    </submittedName>
</protein>
<dbReference type="EMBL" id="JAFHLB010000060">
    <property type="protein sequence ID" value="MBN3580607.1"/>
    <property type="molecule type" value="Genomic_DNA"/>
</dbReference>
<keyword evidence="3" id="KW-1185">Reference proteome</keyword>
<evidence type="ECO:0000256" key="1">
    <source>
        <dbReference type="SAM" id="SignalP"/>
    </source>
</evidence>
<keyword evidence="1" id="KW-0732">Signal</keyword>
<proteinExistence type="predicted"/>
<evidence type="ECO:0000313" key="3">
    <source>
        <dbReference type="Proteomes" id="UP000779070"/>
    </source>
</evidence>
<organism evidence="2 3">
    <name type="scientific">Vibrio neptunius</name>
    <dbReference type="NCBI Taxonomy" id="170651"/>
    <lineage>
        <taxon>Bacteria</taxon>
        <taxon>Pseudomonadati</taxon>
        <taxon>Pseudomonadota</taxon>
        <taxon>Gammaproteobacteria</taxon>
        <taxon>Vibrionales</taxon>
        <taxon>Vibrionaceae</taxon>
        <taxon>Vibrio</taxon>
    </lineage>
</organism>
<evidence type="ECO:0000313" key="2">
    <source>
        <dbReference type="EMBL" id="MBN3580607.1"/>
    </source>
</evidence>
<gene>
    <name evidence="2" type="ORF">JYA62_23630</name>
</gene>
<dbReference type="RefSeq" id="WP_206372243.1">
    <property type="nucleotide sequence ID" value="NZ_CAWPTM010000131.1"/>
</dbReference>
<dbReference type="Proteomes" id="UP000779070">
    <property type="component" value="Unassembled WGS sequence"/>
</dbReference>
<name>A0ABS3A816_9VIBR</name>
<feature type="signal peptide" evidence="1">
    <location>
        <begin position="1"/>
        <end position="21"/>
    </location>
</feature>
<sequence>MKKIISFLFLLSAFYSHSLLAWDGIIRGKIQQVHVTEAENYGFRVMFTSKATLCGNQHTWAYLNKSDSNYETYVSVLLSAKHAGTDVLLYTNQDGSSQNYCKIGYVILD</sequence>
<comment type="caution">
    <text evidence="2">The sequence shown here is derived from an EMBL/GenBank/DDBJ whole genome shotgun (WGS) entry which is preliminary data.</text>
</comment>
<reference evidence="2 3" key="1">
    <citation type="submission" date="2021-02" db="EMBL/GenBank/DDBJ databases">
        <title>Draft Genome Sequences of 5 Vibrio neptunius Strains Isolated From of Bivalve Hatcheries.</title>
        <authorList>
            <person name="Galvis F."/>
            <person name="Barja J.L."/>
            <person name="Lemos M.L."/>
            <person name="Balado M."/>
        </authorList>
    </citation>
    <scope>NUCLEOTIDE SEQUENCE [LARGE SCALE GENOMIC DNA]</scope>
    <source>
        <strain evidence="2 3">PP-145.98</strain>
    </source>
</reference>
<feature type="chain" id="PRO_5045486096" evidence="1">
    <location>
        <begin position="22"/>
        <end position="109"/>
    </location>
</feature>